<dbReference type="PANTHER" id="PTHR30606:SF10">
    <property type="entry name" value="PHOSPHATIDYLINOSITOL MANNOSIDE ACYLTRANSFERASE"/>
    <property type="match status" value="1"/>
</dbReference>
<accession>A0A1T4WRU6</accession>
<evidence type="ECO:0000256" key="5">
    <source>
        <dbReference type="ARBA" id="ARBA00023136"/>
    </source>
</evidence>
<sequence>MSLFTRSVEHSWRYDQLFPLYARLPWRAAYGLAAWQSRYFYQKQAQTRENIRQQMQRVFPEAELEQVDGWVRDYFRMVEHEALDTWWLDRPVIPEIVHLQGFEAVQAARAAGQKVLLSSGHFGRFWLAGPAMRRAGYTIGTLTRDGGDTNKHGLHPAEYRYRLWKLQRLQASLGGAFLVEGEDLRCLYRELNQHLMTLLFDVSYTEIPRGSVTVPFLNGTISVPAGIYKIAKKTHAVVAPFYMRDSGSGPVVAEFSDLLNPHNYNDEEFMSLLAMQLESRIRARPGQWWLWEALPLLRR</sequence>
<comment type="subcellular location">
    <subcellularLocation>
        <location evidence="1">Cell inner membrane</location>
    </subcellularLocation>
</comment>
<keyword evidence="2" id="KW-1003">Cell membrane</keyword>
<protein>
    <submittedName>
        <fullName evidence="7">Lauroyl/myristoyl acyltransferase</fullName>
    </submittedName>
</protein>
<name>A0A1T4WRU6_9GAMM</name>
<dbReference type="GO" id="GO:0009247">
    <property type="term" value="P:glycolipid biosynthetic process"/>
    <property type="evidence" value="ECO:0007669"/>
    <property type="project" value="UniProtKB-ARBA"/>
</dbReference>
<dbReference type="OrthoDB" id="5621074at2"/>
<dbReference type="Proteomes" id="UP000190460">
    <property type="component" value="Unassembled WGS sequence"/>
</dbReference>
<keyword evidence="5" id="KW-0472">Membrane</keyword>
<dbReference type="PANTHER" id="PTHR30606">
    <property type="entry name" value="LIPID A BIOSYNTHESIS LAUROYL ACYLTRANSFERASE"/>
    <property type="match status" value="1"/>
</dbReference>
<evidence type="ECO:0000313" key="7">
    <source>
        <dbReference type="EMBL" id="SKA79817.1"/>
    </source>
</evidence>
<keyword evidence="6 7" id="KW-0012">Acyltransferase</keyword>
<keyword evidence="4 7" id="KW-0808">Transferase</keyword>
<dbReference type="GO" id="GO:0016746">
    <property type="term" value="F:acyltransferase activity"/>
    <property type="evidence" value="ECO:0007669"/>
    <property type="project" value="UniProtKB-KW"/>
</dbReference>
<keyword evidence="8" id="KW-1185">Reference proteome</keyword>
<reference evidence="7 8" key="1">
    <citation type="submission" date="2017-02" db="EMBL/GenBank/DDBJ databases">
        <authorList>
            <person name="Peterson S.W."/>
        </authorList>
    </citation>
    <scope>NUCLEOTIDE SEQUENCE [LARGE SCALE GENOMIC DNA]</scope>
    <source>
        <strain evidence="7 8">ATCC 49788</strain>
    </source>
</reference>
<organism evidence="7 8">
    <name type="scientific">Thiothrix eikelboomii</name>
    <dbReference type="NCBI Taxonomy" id="92487"/>
    <lineage>
        <taxon>Bacteria</taxon>
        <taxon>Pseudomonadati</taxon>
        <taxon>Pseudomonadota</taxon>
        <taxon>Gammaproteobacteria</taxon>
        <taxon>Thiotrichales</taxon>
        <taxon>Thiotrichaceae</taxon>
        <taxon>Thiothrix</taxon>
    </lineage>
</organism>
<proteinExistence type="predicted"/>
<dbReference type="EMBL" id="FUYB01000008">
    <property type="protein sequence ID" value="SKA79817.1"/>
    <property type="molecule type" value="Genomic_DNA"/>
</dbReference>
<evidence type="ECO:0000256" key="6">
    <source>
        <dbReference type="ARBA" id="ARBA00023315"/>
    </source>
</evidence>
<evidence type="ECO:0000256" key="1">
    <source>
        <dbReference type="ARBA" id="ARBA00004533"/>
    </source>
</evidence>
<dbReference type="GO" id="GO:0005886">
    <property type="term" value="C:plasma membrane"/>
    <property type="evidence" value="ECO:0007669"/>
    <property type="project" value="UniProtKB-SubCell"/>
</dbReference>
<evidence type="ECO:0000256" key="2">
    <source>
        <dbReference type="ARBA" id="ARBA00022475"/>
    </source>
</evidence>
<evidence type="ECO:0000256" key="3">
    <source>
        <dbReference type="ARBA" id="ARBA00022519"/>
    </source>
</evidence>
<dbReference type="Pfam" id="PF03279">
    <property type="entry name" value="Lip_A_acyltrans"/>
    <property type="match status" value="1"/>
</dbReference>
<dbReference type="AlphaFoldDB" id="A0A1T4WRU6"/>
<dbReference type="InterPro" id="IPR004960">
    <property type="entry name" value="LipA_acyltrans"/>
</dbReference>
<evidence type="ECO:0000313" key="8">
    <source>
        <dbReference type="Proteomes" id="UP000190460"/>
    </source>
</evidence>
<gene>
    <name evidence="7" type="ORF">SAMN02745130_02065</name>
</gene>
<keyword evidence="3" id="KW-0997">Cell inner membrane</keyword>
<dbReference type="STRING" id="92487.SAMN02745130_02065"/>
<evidence type="ECO:0000256" key="4">
    <source>
        <dbReference type="ARBA" id="ARBA00022679"/>
    </source>
</evidence>
<dbReference type="RefSeq" id="WP_078922525.1">
    <property type="nucleotide sequence ID" value="NZ_FUYB01000008.1"/>
</dbReference>